<dbReference type="InterPro" id="IPR054120">
    <property type="entry name" value="PBPA_dimer"/>
</dbReference>
<name>A0A1M4U2H2_9FIRM</name>
<dbReference type="PANTHER" id="PTHR30627:SF24">
    <property type="entry name" value="PENICILLIN-BINDING PROTEIN 4B"/>
    <property type="match status" value="1"/>
</dbReference>
<evidence type="ECO:0000259" key="3">
    <source>
        <dbReference type="Pfam" id="PF21922"/>
    </source>
</evidence>
<feature type="domain" description="Penicillin binding protein A dimerisation" evidence="3">
    <location>
        <begin position="52"/>
        <end position="129"/>
    </location>
</feature>
<feature type="transmembrane region" description="Helical" evidence="1">
    <location>
        <begin position="12"/>
        <end position="31"/>
    </location>
</feature>
<dbReference type="Pfam" id="PF21922">
    <property type="entry name" value="PBP_dimer_2"/>
    <property type="match status" value="1"/>
</dbReference>
<dbReference type="Proteomes" id="UP000184196">
    <property type="component" value="Unassembled WGS sequence"/>
</dbReference>
<evidence type="ECO:0000313" key="4">
    <source>
        <dbReference type="EMBL" id="SHE50840.1"/>
    </source>
</evidence>
<keyword evidence="1" id="KW-0472">Membrane</keyword>
<dbReference type="OrthoDB" id="9804124at2"/>
<dbReference type="AlphaFoldDB" id="A0A1M4U2H2"/>
<dbReference type="Pfam" id="PF00905">
    <property type="entry name" value="Transpeptidase"/>
    <property type="match status" value="1"/>
</dbReference>
<dbReference type="PANTHER" id="PTHR30627">
    <property type="entry name" value="PEPTIDOGLYCAN D,D-TRANSPEPTIDASE"/>
    <property type="match status" value="1"/>
</dbReference>
<evidence type="ECO:0000313" key="5">
    <source>
        <dbReference type="Proteomes" id="UP000184196"/>
    </source>
</evidence>
<keyword evidence="5" id="KW-1185">Reference proteome</keyword>
<dbReference type="EMBL" id="FQUW01000006">
    <property type="protein sequence ID" value="SHE50840.1"/>
    <property type="molecule type" value="Genomic_DNA"/>
</dbReference>
<accession>A0A1M4U2H2</accession>
<dbReference type="SUPFAM" id="SSF56601">
    <property type="entry name" value="beta-lactamase/transpeptidase-like"/>
    <property type="match status" value="1"/>
</dbReference>
<dbReference type="InterPro" id="IPR050515">
    <property type="entry name" value="Beta-lactam/transpept"/>
</dbReference>
<dbReference type="Gene3D" id="3.40.710.10">
    <property type="entry name" value="DD-peptidase/beta-lactamase superfamily"/>
    <property type="match status" value="1"/>
</dbReference>
<proteinExistence type="predicted"/>
<keyword evidence="4" id="KW-0808">Transferase</keyword>
<evidence type="ECO:0000259" key="2">
    <source>
        <dbReference type="Pfam" id="PF00905"/>
    </source>
</evidence>
<gene>
    <name evidence="4" type="ORF">SAMN02745218_00384</name>
</gene>
<dbReference type="Gene3D" id="3.90.1310.10">
    <property type="entry name" value="Penicillin-binding protein 2a (Domain 2)"/>
    <property type="match status" value="1"/>
</dbReference>
<dbReference type="RefSeq" id="WP_073162790.1">
    <property type="nucleotide sequence ID" value="NZ_FQUW01000006.1"/>
</dbReference>
<dbReference type="SUPFAM" id="SSF56519">
    <property type="entry name" value="Penicillin binding protein dimerisation domain"/>
    <property type="match status" value="1"/>
</dbReference>
<dbReference type="InterPro" id="IPR001460">
    <property type="entry name" value="PCN-bd_Tpept"/>
</dbReference>
<dbReference type="GO" id="GO:0071972">
    <property type="term" value="F:peptidoglycan L,D-transpeptidase activity"/>
    <property type="evidence" value="ECO:0007669"/>
    <property type="project" value="TreeGrafter"/>
</dbReference>
<evidence type="ECO:0000256" key="1">
    <source>
        <dbReference type="SAM" id="Phobius"/>
    </source>
</evidence>
<protein>
    <submittedName>
        <fullName evidence="4">Peptidoglycan glycosyltransferase</fullName>
    </submittedName>
</protein>
<dbReference type="GO" id="GO:0008658">
    <property type="term" value="F:penicillin binding"/>
    <property type="evidence" value="ECO:0007669"/>
    <property type="project" value="InterPro"/>
</dbReference>
<organism evidence="4 5">
    <name type="scientific">Desulfofundulus australicus DSM 11792</name>
    <dbReference type="NCBI Taxonomy" id="1121425"/>
    <lineage>
        <taxon>Bacteria</taxon>
        <taxon>Bacillati</taxon>
        <taxon>Bacillota</taxon>
        <taxon>Clostridia</taxon>
        <taxon>Eubacteriales</taxon>
        <taxon>Peptococcaceae</taxon>
        <taxon>Desulfofundulus</taxon>
    </lineage>
</organism>
<dbReference type="GO" id="GO:0071555">
    <property type="term" value="P:cell wall organization"/>
    <property type="evidence" value="ECO:0007669"/>
    <property type="project" value="TreeGrafter"/>
</dbReference>
<sequence>MKANVRRLSYMVLGAFVILCLYIGYVIVFMGPTLATDPHNRRLAAYEASIHRGTIFDRRGEILAVSKEGRRVYPLGEDAAHVIGFVSQRYGRTGLEAAYDRYLLAMNGNDKIKMNINRLLGRPLLGNNVIVSLDSRLQQLAMQLLGDRKGAVAVLDPRNGEILALVSKPSYDPNIIEQPAGRSSGGKVVTVYDLLQNDKEAPLLNRATQGAYPPGSTFKLITAAGALTTDPGVSRRIFNCQGSLIIDGFRLTDTAAHGRVDFFQALAVSCNSTFARLGLEMGAERFYQTARAFGLTLNPWTDVLNEVAYRPGTLTHPEKMNKPQLGSSAIGQGEVLVNPLQMALVAAAIANEGVIMHPHLLIRVQDPEGRVILQSSPRPWLTAIKPEVARIIKEAMVEAVNSGTGKEAIIPGITVAGKTGSAQNPRGKTHAWFVGFAPAEKPRVAVAVIVENGGAGGIVAAPIAREIMRAVLTPASGME</sequence>
<feature type="domain" description="Penicillin-binding protein transpeptidase" evidence="2">
    <location>
        <begin position="150"/>
        <end position="468"/>
    </location>
</feature>
<dbReference type="InterPro" id="IPR036138">
    <property type="entry name" value="PBP_dimer_sf"/>
</dbReference>
<dbReference type="InterPro" id="IPR012338">
    <property type="entry name" value="Beta-lactam/transpept-like"/>
</dbReference>
<keyword evidence="1" id="KW-1133">Transmembrane helix</keyword>
<dbReference type="GO" id="GO:0016740">
    <property type="term" value="F:transferase activity"/>
    <property type="evidence" value="ECO:0007669"/>
    <property type="project" value="UniProtKB-KW"/>
</dbReference>
<reference evidence="5" key="1">
    <citation type="submission" date="2016-11" db="EMBL/GenBank/DDBJ databases">
        <authorList>
            <person name="Varghese N."/>
            <person name="Submissions S."/>
        </authorList>
    </citation>
    <scope>NUCLEOTIDE SEQUENCE [LARGE SCALE GENOMIC DNA]</scope>
    <source>
        <strain evidence="5">DSM 11792</strain>
    </source>
</reference>
<dbReference type="GO" id="GO:0005886">
    <property type="term" value="C:plasma membrane"/>
    <property type="evidence" value="ECO:0007669"/>
    <property type="project" value="TreeGrafter"/>
</dbReference>
<keyword evidence="1" id="KW-0812">Transmembrane</keyword>